<organism evidence="9 10">
    <name type="scientific">Novipirellula artificiosorum</name>
    <dbReference type="NCBI Taxonomy" id="2528016"/>
    <lineage>
        <taxon>Bacteria</taxon>
        <taxon>Pseudomonadati</taxon>
        <taxon>Planctomycetota</taxon>
        <taxon>Planctomycetia</taxon>
        <taxon>Pirellulales</taxon>
        <taxon>Pirellulaceae</taxon>
        <taxon>Novipirellula</taxon>
    </lineage>
</organism>
<evidence type="ECO:0000259" key="8">
    <source>
        <dbReference type="Pfam" id="PF00884"/>
    </source>
</evidence>
<keyword evidence="6" id="KW-0106">Calcium</keyword>
<feature type="domain" description="Sulfatase N-terminal" evidence="8">
    <location>
        <begin position="33"/>
        <end position="107"/>
    </location>
</feature>
<dbReference type="GO" id="GO:0004065">
    <property type="term" value="F:arylsulfatase activity"/>
    <property type="evidence" value="ECO:0007669"/>
    <property type="project" value="TreeGrafter"/>
</dbReference>
<dbReference type="OrthoDB" id="9777306at2"/>
<keyword evidence="10" id="KW-1185">Reference proteome</keyword>
<keyword evidence="3" id="KW-0479">Metal-binding</keyword>
<dbReference type="InterPro" id="IPR050738">
    <property type="entry name" value="Sulfatase"/>
</dbReference>
<dbReference type="GO" id="GO:0046872">
    <property type="term" value="F:metal ion binding"/>
    <property type="evidence" value="ECO:0007669"/>
    <property type="project" value="UniProtKB-KW"/>
</dbReference>
<name>A0A5C6DVK8_9BACT</name>
<dbReference type="InterPro" id="IPR017850">
    <property type="entry name" value="Alkaline_phosphatase_core_sf"/>
</dbReference>
<dbReference type="EMBL" id="SJPV01000002">
    <property type="protein sequence ID" value="TWU40652.1"/>
    <property type="molecule type" value="Genomic_DNA"/>
</dbReference>
<evidence type="ECO:0000256" key="3">
    <source>
        <dbReference type="ARBA" id="ARBA00022723"/>
    </source>
</evidence>
<reference evidence="9 10" key="1">
    <citation type="submission" date="2019-02" db="EMBL/GenBank/DDBJ databases">
        <title>Deep-cultivation of Planctomycetes and their phenomic and genomic characterization uncovers novel biology.</title>
        <authorList>
            <person name="Wiegand S."/>
            <person name="Jogler M."/>
            <person name="Boedeker C."/>
            <person name="Pinto D."/>
            <person name="Vollmers J."/>
            <person name="Rivas-Marin E."/>
            <person name="Kohn T."/>
            <person name="Peeters S.H."/>
            <person name="Heuer A."/>
            <person name="Rast P."/>
            <person name="Oberbeckmann S."/>
            <person name="Bunk B."/>
            <person name="Jeske O."/>
            <person name="Meyerdierks A."/>
            <person name="Storesund J.E."/>
            <person name="Kallscheuer N."/>
            <person name="Luecker S."/>
            <person name="Lage O.M."/>
            <person name="Pohl T."/>
            <person name="Merkel B.J."/>
            <person name="Hornburger P."/>
            <person name="Mueller R.-W."/>
            <person name="Bruemmer F."/>
            <person name="Labrenz M."/>
            <person name="Spormann A.M."/>
            <person name="Op Den Camp H."/>
            <person name="Overmann J."/>
            <person name="Amann R."/>
            <person name="Jetten M.S.M."/>
            <person name="Mascher T."/>
            <person name="Medema M.H."/>
            <person name="Devos D.P."/>
            <person name="Kaster A.-K."/>
            <person name="Ovreas L."/>
            <person name="Rohde M."/>
            <person name="Galperin M.Y."/>
            <person name="Jogler C."/>
        </authorList>
    </citation>
    <scope>NUCLEOTIDE SEQUENCE [LARGE SCALE GENOMIC DNA]</scope>
    <source>
        <strain evidence="9 10">Poly41</strain>
    </source>
</reference>
<keyword evidence="4 7" id="KW-0732">Signal</keyword>
<dbReference type="Proteomes" id="UP000319143">
    <property type="component" value="Unassembled WGS sequence"/>
</dbReference>
<dbReference type="AlphaFoldDB" id="A0A5C6DVK8"/>
<evidence type="ECO:0000256" key="5">
    <source>
        <dbReference type="ARBA" id="ARBA00022801"/>
    </source>
</evidence>
<comment type="caution">
    <text evidence="9">The sequence shown here is derived from an EMBL/GenBank/DDBJ whole genome shotgun (WGS) entry which is preliminary data.</text>
</comment>
<dbReference type="RefSeq" id="WP_146525226.1">
    <property type="nucleotide sequence ID" value="NZ_SJPV01000002.1"/>
</dbReference>
<evidence type="ECO:0000256" key="1">
    <source>
        <dbReference type="ARBA" id="ARBA00001913"/>
    </source>
</evidence>
<accession>A0A5C6DVK8</accession>
<gene>
    <name evidence="9" type="ORF">Poly41_14860</name>
</gene>
<evidence type="ECO:0000256" key="7">
    <source>
        <dbReference type="SAM" id="SignalP"/>
    </source>
</evidence>
<comment type="cofactor">
    <cofactor evidence="1">
        <name>Ca(2+)</name>
        <dbReference type="ChEBI" id="CHEBI:29108"/>
    </cofactor>
</comment>
<keyword evidence="5" id="KW-0378">Hydrolase</keyword>
<evidence type="ECO:0000313" key="10">
    <source>
        <dbReference type="Proteomes" id="UP000319143"/>
    </source>
</evidence>
<feature type="signal peptide" evidence="7">
    <location>
        <begin position="1"/>
        <end position="28"/>
    </location>
</feature>
<proteinExistence type="inferred from homology"/>
<feature type="chain" id="PRO_5022806304" evidence="7">
    <location>
        <begin position="29"/>
        <end position="140"/>
    </location>
</feature>
<evidence type="ECO:0000256" key="6">
    <source>
        <dbReference type="ARBA" id="ARBA00022837"/>
    </source>
</evidence>
<evidence type="ECO:0000256" key="4">
    <source>
        <dbReference type="ARBA" id="ARBA00022729"/>
    </source>
</evidence>
<dbReference type="SUPFAM" id="SSF53649">
    <property type="entry name" value="Alkaline phosphatase-like"/>
    <property type="match status" value="1"/>
</dbReference>
<dbReference type="Pfam" id="PF00884">
    <property type="entry name" value="Sulfatase"/>
    <property type="match status" value="1"/>
</dbReference>
<dbReference type="PANTHER" id="PTHR42693">
    <property type="entry name" value="ARYLSULFATASE FAMILY MEMBER"/>
    <property type="match status" value="1"/>
</dbReference>
<dbReference type="InterPro" id="IPR000917">
    <property type="entry name" value="Sulfatase_N"/>
</dbReference>
<evidence type="ECO:0000256" key="2">
    <source>
        <dbReference type="ARBA" id="ARBA00008779"/>
    </source>
</evidence>
<sequence precursor="true">MQKRSFKVMSGVASWAAMGVFTALTVCAAGPKPNIVVILSDDQSWVGSSQEMIAGDARTRSDYFQTPNIERLALMGMRFTQGFSPGASCCPTRRSLQTGQMPARHEYNGDREGWTATYQATQHSADVEGGGSTLCDRSFR</sequence>
<evidence type="ECO:0000313" key="9">
    <source>
        <dbReference type="EMBL" id="TWU40652.1"/>
    </source>
</evidence>
<protein>
    <submittedName>
        <fullName evidence="9">Sulfatase</fullName>
    </submittedName>
</protein>
<comment type="similarity">
    <text evidence="2">Belongs to the sulfatase family.</text>
</comment>
<dbReference type="PANTHER" id="PTHR42693:SF42">
    <property type="entry name" value="ARYLSULFATASE G"/>
    <property type="match status" value="1"/>
</dbReference>
<dbReference type="Gene3D" id="3.40.720.10">
    <property type="entry name" value="Alkaline Phosphatase, subunit A"/>
    <property type="match status" value="1"/>
</dbReference>